<dbReference type="GO" id="GO:0005507">
    <property type="term" value="F:copper ion binding"/>
    <property type="evidence" value="ECO:0007669"/>
    <property type="project" value="TreeGrafter"/>
</dbReference>
<protein>
    <submittedName>
        <fullName evidence="17">Type cbb3 cytochrome oxidase biogenesis protein CcoI Copper-translocating P-type ATPase</fullName>
        <ecNumber evidence="17">3.6.3.4</ecNumber>
    </submittedName>
</protein>
<gene>
    <name evidence="17" type="ORF">MGWOODY_Tha2899</name>
</gene>
<dbReference type="InterPro" id="IPR001757">
    <property type="entry name" value="P_typ_ATPase"/>
</dbReference>
<dbReference type="PANTHER" id="PTHR43520:SF5">
    <property type="entry name" value="CATION-TRANSPORTING P-TYPE ATPASE-RELATED"/>
    <property type="match status" value="1"/>
</dbReference>
<evidence type="ECO:0000256" key="10">
    <source>
        <dbReference type="ARBA" id="ARBA00022842"/>
    </source>
</evidence>
<dbReference type="InterPro" id="IPR006121">
    <property type="entry name" value="HMA_dom"/>
</dbReference>
<feature type="transmembrane region" description="Helical" evidence="15">
    <location>
        <begin position="463"/>
        <end position="487"/>
    </location>
</feature>
<sequence>MSSLVPAKQISSACFHCGEPTKGNQQWTAIIDDVEQPMCCPGCKAVAETIVASGLKDYYRHRTELPELSPAEDDVSDLTVRETLQLYDSEALQRRFVARSAEFSEATLIIDGISCAACSWLIEHRISQLNGVINATLNLSNHRLVVRWQDSDIRLSQIIEAIYRLGYKASPFSATEQEATQAREGKQAIRRLAVAGIGTMQVMMMSVPLYVGMATQYEIFMRFAAMIMTLPVVLFAARPFFDAAIRSLRSGHLTMDVPVSLAIVLAFCASVWSTFNQGIEVYFDSVCMFTFFLLLGRFLEMRARHRMGKAGNNLMTLLPNVALRLDSVSDKTEQVIATEDIRIGDILLLKPGHPIPADGIVIEGQSSVDEAALTGEYLPIAKATGAKLIGGTINIESPLLMQVSATGAEAQLSTIMRLMDRAQQEKPQIALLADRIASRFVAAVLLISGSVFGYWWLMGNEHAFFIALSVLVVTCPCALSLATPTALTAATTALREQGILISKGHVLETLTTIQRVVFDKTGTLTQGRLTLERVQTLTELPTDEAIALVATLEQHATHPIARAFTSIAPEAHIQANTVLHHPSQGVSGQINGQTLRFGRADFAWPDGIEHPHSNTGQWLLLADEQQPLAWFLLNDSVRRSAEPVVKALKDRGIQVSLLTGDPSPAALAIAASLGIDDVRSGVSPAEKLEAVRHWQQQGERVMMVGDGINDVPVLAGADVSLAVNEASDLAKTNADMLLTNGRLEALISSLDVAQRTRHIIRQNIGWALLYNLIALPLAAAGLIPPWAAAIGMSFSSLLVVFNALRLIRNRPLSLNEA</sequence>
<dbReference type="FunFam" id="3.30.70.100:FF:000001">
    <property type="entry name" value="ATPase copper transporting beta"/>
    <property type="match status" value="1"/>
</dbReference>
<feature type="transmembrane region" description="Helical" evidence="15">
    <location>
        <begin position="789"/>
        <end position="807"/>
    </location>
</feature>
<dbReference type="CDD" id="cd00371">
    <property type="entry name" value="HMA"/>
    <property type="match status" value="1"/>
</dbReference>
<proteinExistence type="inferred from homology"/>
<comment type="subcellular location">
    <subcellularLocation>
        <location evidence="1">Cell membrane</location>
        <topology evidence="1">Multi-pass membrane protein</topology>
    </subcellularLocation>
</comment>
<dbReference type="PROSITE" id="PS00154">
    <property type="entry name" value="ATPASE_E1_E2"/>
    <property type="match status" value="1"/>
</dbReference>
<dbReference type="Gene3D" id="3.30.70.100">
    <property type="match status" value="1"/>
</dbReference>
<evidence type="ECO:0000256" key="4">
    <source>
        <dbReference type="ARBA" id="ARBA00022475"/>
    </source>
</evidence>
<keyword evidence="10" id="KW-0460">Magnesium</keyword>
<dbReference type="InterPro" id="IPR027256">
    <property type="entry name" value="P-typ_ATPase_IB"/>
</dbReference>
<evidence type="ECO:0000256" key="12">
    <source>
        <dbReference type="ARBA" id="ARBA00022989"/>
    </source>
</evidence>
<dbReference type="SUPFAM" id="SSF81665">
    <property type="entry name" value="Calcium ATPase, transmembrane domain M"/>
    <property type="match status" value="1"/>
</dbReference>
<dbReference type="GO" id="GO:0016887">
    <property type="term" value="F:ATP hydrolysis activity"/>
    <property type="evidence" value="ECO:0007669"/>
    <property type="project" value="InterPro"/>
</dbReference>
<reference evidence="17" key="1">
    <citation type="submission" date="2015-10" db="EMBL/GenBank/DDBJ databases">
        <authorList>
            <person name="Gilbert D.G."/>
        </authorList>
    </citation>
    <scope>NUCLEOTIDE SEQUENCE</scope>
</reference>
<dbReference type="InterPro" id="IPR023299">
    <property type="entry name" value="ATPase_P-typ_cyto_dom_N"/>
</dbReference>
<evidence type="ECO:0000256" key="9">
    <source>
        <dbReference type="ARBA" id="ARBA00022840"/>
    </source>
</evidence>
<evidence type="ECO:0000256" key="14">
    <source>
        <dbReference type="ARBA" id="ARBA00023136"/>
    </source>
</evidence>
<evidence type="ECO:0000313" key="17">
    <source>
        <dbReference type="EMBL" id="CUS42823.1"/>
    </source>
</evidence>
<organism evidence="17">
    <name type="scientific">hydrothermal vent metagenome</name>
    <dbReference type="NCBI Taxonomy" id="652676"/>
    <lineage>
        <taxon>unclassified sequences</taxon>
        <taxon>metagenomes</taxon>
        <taxon>ecological metagenomes</taxon>
    </lineage>
</organism>
<name>A0A160TFH8_9ZZZZ</name>
<dbReference type="InterPro" id="IPR036163">
    <property type="entry name" value="HMA_dom_sf"/>
</dbReference>
<dbReference type="InterPro" id="IPR008250">
    <property type="entry name" value="ATPase_P-typ_transduc_dom_A_sf"/>
</dbReference>
<evidence type="ECO:0000256" key="5">
    <source>
        <dbReference type="ARBA" id="ARBA00022553"/>
    </source>
</evidence>
<keyword evidence="9" id="KW-0067">ATP-binding</keyword>
<evidence type="ECO:0000256" key="3">
    <source>
        <dbReference type="ARBA" id="ARBA00022448"/>
    </source>
</evidence>
<keyword evidence="4" id="KW-1003">Cell membrane</keyword>
<dbReference type="Gene3D" id="3.40.1110.10">
    <property type="entry name" value="Calcium-transporting ATPase, cytoplasmic domain N"/>
    <property type="match status" value="1"/>
</dbReference>
<dbReference type="FunFam" id="2.70.150.10:FF:000002">
    <property type="entry name" value="Copper-transporting ATPase 1, putative"/>
    <property type="match status" value="1"/>
</dbReference>
<evidence type="ECO:0000256" key="8">
    <source>
        <dbReference type="ARBA" id="ARBA00022741"/>
    </source>
</evidence>
<accession>A0A160TFH8</accession>
<dbReference type="SUPFAM" id="SSF56784">
    <property type="entry name" value="HAD-like"/>
    <property type="match status" value="1"/>
</dbReference>
<keyword evidence="3" id="KW-0813">Transport</keyword>
<dbReference type="GO" id="GO:0055070">
    <property type="term" value="P:copper ion homeostasis"/>
    <property type="evidence" value="ECO:0007669"/>
    <property type="project" value="TreeGrafter"/>
</dbReference>
<keyword evidence="11" id="KW-1278">Translocase</keyword>
<dbReference type="CDD" id="cd02079">
    <property type="entry name" value="P-type_ATPase_HM"/>
    <property type="match status" value="1"/>
</dbReference>
<dbReference type="AlphaFoldDB" id="A0A160TFH8"/>
<feature type="domain" description="HMA" evidence="16">
    <location>
        <begin position="104"/>
        <end position="170"/>
    </location>
</feature>
<dbReference type="PRINTS" id="PR00119">
    <property type="entry name" value="CATATPASE"/>
</dbReference>
<dbReference type="GO" id="GO:0005886">
    <property type="term" value="C:plasma membrane"/>
    <property type="evidence" value="ECO:0007669"/>
    <property type="project" value="UniProtKB-SubCell"/>
</dbReference>
<dbReference type="InterPro" id="IPR059000">
    <property type="entry name" value="ATPase_P-type_domA"/>
</dbReference>
<keyword evidence="7" id="KW-0479">Metal-binding</keyword>
<dbReference type="EC" id="3.6.3.4" evidence="17"/>
<keyword evidence="5" id="KW-0597">Phosphoprotein</keyword>
<evidence type="ECO:0000256" key="1">
    <source>
        <dbReference type="ARBA" id="ARBA00004651"/>
    </source>
</evidence>
<evidence type="ECO:0000256" key="11">
    <source>
        <dbReference type="ARBA" id="ARBA00022967"/>
    </source>
</evidence>
<dbReference type="InterPro" id="IPR023298">
    <property type="entry name" value="ATPase_P-typ_TM_dom_sf"/>
</dbReference>
<dbReference type="InterPro" id="IPR021993">
    <property type="entry name" value="ATPase-cat-bd"/>
</dbReference>
<feature type="transmembrane region" description="Helical" evidence="15">
    <location>
        <begin position="281"/>
        <end position="299"/>
    </location>
</feature>
<keyword evidence="14 15" id="KW-0472">Membrane</keyword>
<evidence type="ECO:0000256" key="6">
    <source>
        <dbReference type="ARBA" id="ARBA00022692"/>
    </source>
</evidence>
<dbReference type="InterPro" id="IPR036412">
    <property type="entry name" value="HAD-like_sf"/>
</dbReference>
<dbReference type="SUPFAM" id="SSF55008">
    <property type="entry name" value="HMA, heavy metal-associated domain"/>
    <property type="match status" value="1"/>
</dbReference>
<dbReference type="InterPro" id="IPR023214">
    <property type="entry name" value="HAD_sf"/>
</dbReference>
<dbReference type="Pfam" id="PF00122">
    <property type="entry name" value="E1-E2_ATPase"/>
    <property type="match status" value="1"/>
</dbReference>
<dbReference type="Pfam" id="PF00403">
    <property type="entry name" value="HMA"/>
    <property type="match status" value="1"/>
</dbReference>
<dbReference type="NCBIfam" id="TIGR01494">
    <property type="entry name" value="ATPase_P-type"/>
    <property type="match status" value="1"/>
</dbReference>
<dbReference type="NCBIfam" id="TIGR01511">
    <property type="entry name" value="ATPase-IB1_Cu"/>
    <property type="match status" value="1"/>
</dbReference>
<evidence type="ECO:0000256" key="2">
    <source>
        <dbReference type="ARBA" id="ARBA00006024"/>
    </source>
</evidence>
<evidence type="ECO:0000256" key="7">
    <source>
        <dbReference type="ARBA" id="ARBA00022723"/>
    </source>
</evidence>
<keyword evidence="6 15" id="KW-0812">Transmembrane</keyword>
<comment type="similarity">
    <text evidence="2">Belongs to the cation transport ATPase (P-type) (TC 3.A.3) family. Type IB subfamily.</text>
</comment>
<dbReference type="GO" id="GO:0005524">
    <property type="term" value="F:ATP binding"/>
    <property type="evidence" value="ECO:0007669"/>
    <property type="project" value="UniProtKB-KW"/>
</dbReference>
<feature type="transmembrane region" description="Helical" evidence="15">
    <location>
        <begin position="192"/>
        <end position="213"/>
    </location>
</feature>
<feature type="transmembrane region" description="Helical" evidence="15">
    <location>
        <begin position="764"/>
        <end position="783"/>
    </location>
</feature>
<dbReference type="SUPFAM" id="SSF81653">
    <property type="entry name" value="Calcium ATPase, transduction domain A"/>
    <property type="match status" value="1"/>
</dbReference>
<feature type="transmembrane region" description="Helical" evidence="15">
    <location>
        <begin position="253"/>
        <end position="275"/>
    </location>
</feature>
<dbReference type="PANTHER" id="PTHR43520">
    <property type="entry name" value="ATP7, ISOFORM B"/>
    <property type="match status" value="1"/>
</dbReference>
<evidence type="ECO:0000259" key="16">
    <source>
        <dbReference type="PROSITE" id="PS50846"/>
    </source>
</evidence>
<feature type="transmembrane region" description="Helical" evidence="15">
    <location>
        <begin position="219"/>
        <end position="241"/>
    </location>
</feature>
<dbReference type="EMBL" id="CZQC01000071">
    <property type="protein sequence ID" value="CUS42823.1"/>
    <property type="molecule type" value="Genomic_DNA"/>
</dbReference>
<dbReference type="GO" id="GO:0043682">
    <property type="term" value="F:P-type divalent copper transporter activity"/>
    <property type="evidence" value="ECO:0007669"/>
    <property type="project" value="TreeGrafter"/>
</dbReference>
<feature type="transmembrane region" description="Helical" evidence="15">
    <location>
        <begin position="436"/>
        <end position="457"/>
    </location>
</feature>
<keyword evidence="17" id="KW-0378">Hydrolase</keyword>
<keyword evidence="12 15" id="KW-1133">Transmembrane helix</keyword>
<evidence type="ECO:0000256" key="13">
    <source>
        <dbReference type="ARBA" id="ARBA00023065"/>
    </source>
</evidence>
<dbReference type="NCBIfam" id="TIGR01525">
    <property type="entry name" value="ATPase-IB_hvy"/>
    <property type="match status" value="1"/>
</dbReference>
<dbReference type="Gene3D" id="2.70.150.10">
    <property type="entry name" value="Calcium-transporting ATPase, cytoplasmic transduction domain A"/>
    <property type="match status" value="1"/>
</dbReference>
<evidence type="ECO:0000256" key="15">
    <source>
        <dbReference type="SAM" id="Phobius"/>
    </source>
</evidence>
<dbReference type="Pfam" id="PF12156">
    <property type="entry name" value="ATPase-cat_bd"/>
    <property type="match status" value="1"/>
</dbReference>
<dbReference type="NCBIfam" id="TIGR01512">
    <property type="entry name" value="ATPase-IB2_Cd"/>
    <property type="match status" value="1"/>
</dbReference>
<keyword evidence="13" id="KW-0406">Ion transport</keyword>
<dbReference type="Gene3D" id="3.40.50.1000">
    <property type="entry name" value="HAD superfamily/HAD-like"/>
    <property type="match status" value="1"/>
</dbReference>
<dbReference type="PROSITE" id="PS50846">
    <property type="entry name" value="HMA_2"/>
    <property type="match status" value="1"/>
</dbReference>
<keyword evidence="8" id="KW-0547">Nucleotide-binding</keyword>
<dbReference type="InterPro" id="IPR018303">
    <property type="entry name" value="ATPase_P-typ_P_site"/>
</dbReference>
<dbReference type="Pfam" id="PF00702">
    <property type="entry name" value="Hydrolase"/>
    <property type="match status" value="1"/>
</dbReference>